<dbReference type="Proteomes" id="UP001207337">
    <property type="component" value="Unassembled WGS sequence"/>
</dbReference>
<keyword evidence="2" id="KW-1185">Reference proteome</keyword>
<comment type="caution">
    <text evidence="1">The sequence shown here is derived from an EMBL/GenBank/DDBJ whole genome shotgun (WGS) entry which is preliminary data.</text>
</comment>
<proteinExistence type="predicted"/>
<evidence type="ECO:0000313" key="1">
    <source>
        <dbReference type="EMBL" id="MCW9713588.1"/>
    </source>
</evidence>
<sequence length="112" mass="12974">MKSIIFHLRKLVRINRQILNELNKDEASTNTIRGAFEEREKHIKEMGELVPEINKVDISDEESATIETLFEKFGNQAEKIQNALDHIVKSSRDHLGDAIKRRKAEEGYQSLK</sequence>
<name>A0ABT3Q0D6_9BACT</name>
<dbReference type="EMBL" id="JAJNDC010000003">
    <property type="protein sequence ID" value="MCW9713588.1"/>
    <property type="molecule type" value="Genomic_DNA"/>
</dbReference>
<accession>A0ABT3Q0D6</accession>
<dbReference type="RefSeq" id="WP_265790397.1">
    <property type="nucleotide sequence ID" value="NZ_BAABRS010000003.1"/>
</dbReference>
<organism evidence="1 2">
    <name type="scientific">Fodinibius salicampi</name>
    <dbReference type="NCBI Taxonomy" id="1920655"/>
    <lineage>
        <taxon>Bacteria</taxon>
        <taxon>Pseudomonadati</taxon>
        <taxon>Balneolota</taxon>
        <taxon>Balneolia</taxon>
        <taxon>Balneolales</taxon>
        <taxon>Balneolaceae</taxon>
        <taxon>Fodinibius</taxon>
    </lineage>
</organism>
<gene>
    <name evidence="1" type="ORF">LQ318_11820</name>
</gene>
<protein>
    <submittedName>
        <fullName evidence="1">Uncharacterized protein</fullName>
    </submittedName>
</protein>
<evidence type="ECO:0000313" key="2">
    <source>
        <dbReference type="Proteomes" id="UP001207337"/>
    </source>
</evidence>
<reference evidence="1 2" key="1">
    <citation type="submission" date="2021-11" db="EMBL/GenBank/DDBJ databases">
        <title>Aliifidinibius sp. nov., a new bacterium isolated from saline soil.</title>
        <authorList>
            <person name="Galisteo C."/>
            <person name="De La Haba R."/>
            <person name="Sanchez-Porro C."/>
            <person name="Ventosa A."/>
        </authorList>
    </citation>
    <scope>NUCLEOTIDE SEQUENCE [LARGE SCALE GENOMIC DNA]</scope>
    <source>
        <strain evidence="1 2">KACC 190600</strain>
    </source>
</reference>